<evidence type="ECO:0000256" key="1">
    <source>
        <dbReference type="ARBA" id="ARBA00001970"/>
    </source>
</evidence>
<keyword evidence="12" id="KW-1185">Reference proteome</keyword>
<comment type="caution">
    <text evidence="11">The sequence shown here is derived from an EMBL/GenBank/DDBJ whole genome shotgun (WGS) entry which is preliminary data.</text>
</comment>
<dbReference type="PANTHER" id="PTHR30521">
    <property type="entry name" value="DEFERROCHELATASE/PEROXIDASE"/>
    <property type="match status" value="1"/>
</dbReference>
<evidence type="ECO:0000259" key="10">
    <source>
        <dbReference type="PROSITE" id="PS50927"/>
    </source>
</evidence>
<organism evidence="11 12">
    <name type="scientific">Streptomyces sannanensis</name>
    <dbReference type="NCBI Taxonomy" id="285536"/>
    <lineage>
        <taxon>Bacteria</taxon>
        <taxon>Bacillati</taxon>
        <taxon>Actinomycetota</taxon>
        <taxon>Actinomycetes</taxon>
        <taxon>Kitasatosporales</taxon>
        <taxon>Streptomycetaceae</taxon>
        <taxon>Streptomyces</taxon>
    </lineage>
</organism>
<dbReference type="CDD" id="cd00028">
    <property type="entry name" value="B_lectin"/>
    <property type="match status" value="1"/>
</dbReference>
<sequence>MPDTYSQTQTQKQTETGTGLPLRQNTEIQGDILAGFKKDHMQLLFLRFEDEMLARTWLKRLRPRIATTRQVAVFNSEFSRARRYSGGDDPDELNALWRSVSFTYRGMKLLNGNKDPFPVIPPGSTQEAFAQGPAHLDRAKMLGDTGENSPESWLFGNSKDQPVHAVLTVAADQVKDLRSALGQERVEAARHKIVIVFEQDGATLEGSRRGKEHFGFKDGISEPGVKGFDEPNPDNPDQVKGHPGTRIVPAGEFVVGEPRVGGNPTDLPDWAKNGSFQVIRRLAQDVPGWWSQIHERLQELKAEKAVPPDTTREWLAARVVGRWRSGTPVHKCPQFDPPSDAEASKDNDISFRNDPQGEITPLWSHLRKTNPRDGLFVGGQFVPEKEVLDGIRIMRRGIPYGQPFDPAGGESNGPDAQRGLLFICYQSDLVKQFEFIQKDWINEEDFPPRQNPGKDPLVGADADVGRDTTVRFNGCELDFKQFVRTEGAVYAFMPSMSTLDRLAAGSLIEEEKPGGTRDLKAPFTLNAAGSGGNNTVDAGKAKLVMRADGNLVVLDEKNQQRWESGTAGTGADRMTFQEDGDLVLFDNRNQPIWKSGTKGNPGSRLSVQEDGNVAIYAANGMLIWQTSTAH</sequence>
<dbReference type="Pfam" id="PF20628">
    <property type="entry name" value="Dyp_perox_C"/>
    <property type="match status" value="1"/>
</dbReference>
<dbReference type="InterPro" id="IPR036426">
    <property type="entry name" value="Bulb-type_lectin_dom_sf"/>
</dbReference>
<name>A0ABP6S5Z5_9ACTN</name>
<dbReference type="InterPro" id="IPR048328">
    <property type="entry name" value="Dyp_perox_C"/>
</dbReference>
<dbReference type="Pfam" id="PF21105">
    <property type="entry name" value="DyP_N"/>
    <property type="match status" value="1"/>
</dbReference>
<keyword evidence="6" id="KW-0560">Oxidoreductase</keyword>
<keyword evidence="7" id="KW-0408">Iron</keyword>
<dbReference type="SMART" id="SM00108">
    <property type="entry name" value="B_lectin"/>
    <property type="match status" value="1"/>
</dbReference>
<dbReference type="InterPro" id="IPR049509">
    <property type="entry name" value="DyP_N"/>
</dbReference>
<dbReference type="PROSITE" id="PS51404">
    <property type="entry name" value="DYP_PEROXIDASE"/>
    <property type="match status" value="1"/>
</dbReference>
<evidence type="ECO:0000313" key="12">
    <source>
        <dbReference type="Proteomes" id="UP001499990"/>
    </source>
</evidence>
<evidence type="ECO:0000256" key="8">
    <source>
        <dbReference type="ARBA" id="ARBA00025737"/>
    </source>
</evidence>
<keyword evidence="5" id="KW-0732">Signal</keyword>
<evidence type="ECO:0000256" key="9">
    <source>
        <dbReference type="SAM" id="MobiDB-lite"/>
    </source>
</evidence>
<keyword evidence="4" id="KW-0479">Metal-binding</keyword>
<feature type="region of interest" description="Disordered" evidence="9">
    <location>
        <begin position="209"/>
        <end position="244"/>
    </location>
</feature>
<gene>
    <name evidence="11" type="ORF">GCM10020367_07540</name>
</gene>
<comment type="cofactor">
    <cofactor evidence="1">
        <name>heme b</name>
        <dbReference type="ChEBI" id="CHEBI:60344"/>
    </cofactor>
</comment>
<evidence type="ECO:0000256" key="5">
    <source>
        <dbReference type="ARBA" id="ARBA00022729"/>
    </source>
</evidence>
<dbReference type="SUPFAM" id="SSF54909">
    <property type="entry name" value="Dimeric alpha+beta barrel"/>
    <property type="match status" value="1"/>
</dbReference>
<feature type="compositionally biased region" description="Basic and acidic residues" evidence="9">
    <location>
        <begin position="342"/>
        <end position="351"/>
    </location>
</feature>
<dbReference type="Proteomes" id="UP001499990">
    <property type="component" value="Unassembled WGS sequence"/>
</dbReference>
<accession>A0ABP6S5Z5</accession>
<comment type="similarity">
    <text evidence="8">Belongs to the DyP-type peroxidase family.</text>
</comment>
<proteinExistence type="inferred from homology"/>
<feature type="domain" description="Bulb-type lectin" evidence="10">
    <location>
        <begin position="519"/>
        <end position="628"/>
    </location>
</feature>
<dbReference type="PANTHER" id="PTHR30521:SF4">
    <property type="entry name" value="DEFERROCHELATASE"/>
    <property type="match status" value="1"/>
</dbReference>
<evidence type="ECO:0000313" key="11">
    <source>
        <dbReference type="EMBL" id="GAA3368583.1"/>
    </source>
</evidence>
<feature type="compositionally biased region" description="Basic and acidic residues" evidence="9">
    <location>
        <begin position="209"/>
        <end position="220"/>
    </location>
</feature>
<evidence type="ECO:0000256" key="6">
    <source>
        <dbReference type="ARBA" id="ARBA00023002"/>
    </source>
</evidence>
<keyword evidence="3" id="KW-0349">Heme</keyword>
<protein>
    <recommendedName>
        <fullName evidence="10">Bulb-type lectin domain-containing protein</fullName>
    </recommendedName>
</protein>
<feature type="region of interest" description="Disordered" evidence="9">
    <location>
        <begin position="328"/>
        <end position="354"/>
    </location>
</feature>
<evidence type="ECO:0000256" key="2">
    <source>
        <dbReference type="ARBA" id="ARBA00022559"/>
    </source>
</evidence>
<dbReference type="SUPFAM" id="SSF51110">
    <property type="entry name" value="alpha-D-mannose-specific plant lectins"/>
    <property type="match status" value="1"/>
</dbReference>
<feature type="region of interest" description="Disordered" evidence="9">
    <location>
        <begin position="1"/>
        <end position="23"/>
    </location>
</feature>
<reference evidence="12" key="1">
    <citation type="journal article" date="2019" name="Int. J. Syst. Evol. Microbiol.">
        <title>The Global Catalogue of Microorganisms (GCM) 10K type strain sequencing project: providing services to taxonomists for standard genome sequencing and annotation.</title>
        <authorList>
            <consortium name="The Broad Institute Genomics Platform"/>
            <consortium name="The Broad Institute Genome Sequencing Center for Infectious Disease"/>
            <person name="Wu L."/>
            <person name="Ma J."/>
        </authorList>
    </citation>
    <scope>NUCLEOTIDE SEQUENCE [LARGE SCALE GENOMIC DNA]</scope>
    <source>
        <strain evidence="12">JCM 9651</strain>
    </source>
</reference>
<dbReference type="InterPro" id="IPR001480">
    <property type="entry name" value="Bulb-type_lectin_dom"/>
</dbReference>
<evidence type="ECO:0000256" key="4">
    <source>
        <dbReference type="ARBA" id="ARBA00022723"/>
    </source>
</evidence>
<dbReference type="InterPro" id="IPR006314">
    <property type="entry name" value="Dyp_peroxidase"/>
</dbReference>
<dbReference type="NCBIfam" id="TIGR01413">
    <property type="entry name" value="Dyp_perox_fam"/>
    <property type="match status" value="1"/>
</dbReference>
<evidence type="ECO:0000256" key="3">
    <source>
        <dbReference type="ARBA" id="ARBA00022617"/>
    </source>
</evidence>
<dbReference type="PROSITE" id="PS50927">
    <property type="entry name" value="BULB_LECTIN"/>
    <property type="match status" value="1"/>
</dbReference>
<feature type="compositionally biased region" description="Low complexity" evidence="9">
    <location>
        <begin position="1"/>
        <end position="18"/>
    </location>
</feature>
<dbReference type="Gene3D" id="2.90.10.10">
    <property type="entry name" value="Bulb-type lectin domain"/>
    <property type="match status" value="1"/>
</dbReference>
<keyword evidence="2" id="KW-0575">Peroxidase</keyword>
<evidence type="ECO:0000256" key="7">
    <source>
        <dbReference type="ARBA" id="ARBA00023004"/>
    </source>
</evidence>
<dbReference type="RefSeq" id="WP_345034538.1">
    <property type="nucleotide sequence ID" value="NZ_BAAAYL010000001.1"/>
</dbReference>
<dbReference type="EMBL" id="BAAAYL010000001">
    <property type="protein sequence ID" value="GAA3368583.1"/>
    <property type="molecule type" value="Genomic_DNA"/>
</dbReference>
<dbReference type="InterPro" id="IPR011008">
    <property type="entry name" value="Dimeric_a/b-barrel"/>
</dbReference>